<organism evidence="1 2">
    <name type="scientific">Theobroma cacao</name>
    <name type="common">Cacao</name>
    <name type="synonym">Cocoa</name>
    <dbReference type="NCBI Taxonomy" id="3641"/>
    <lineage>
        <taxon>Eukaryota</taxon>
        <taxon>Viridiplantae</taxon>
        <taxon>Streptophyta</taxon>
        <taxon>Embryophyta</taxon>
        <taxon>Tracheophyta</taxon>
        <taxon>Spermatophyta</taxon>
        <taxon>Magnoliopsida</taxon>
        <taxon>eudicotyledons</taxon>
        <taxon>Gunneridae</taxon>
        <taxon>Pentapetalae</taxon>
        <taxon>rosids</taxon>
        <taxon>malvids</taxon>
        <taxon>Malvales</taxon>
        <taxon>Malvaceae</taxon>
        <taxon>Byttnerioideae</taxon>
        <taxon>Theobroma</taxon>
    </lineage>
</organism>
<dbReference type="EMBL" id="CM001883">
    <property type="protein sequence ID" value="EOY07153.1"/>
    <property type="molecule type" value="Genomic_DNA"/>
</dbReference>
<evidence type="ECO:0000313" key="1">
    <source>
        <dbReference type="EMBL" id="EOY07153.1"/>
    </source>
</evidence>
<gene>
    <name evidence="1" type="ORF">TCM_021661</name>
</gene>
<proteinExistence type="predicted"/>
<reference evidence="1 2" key="1">
    <citation type="journal article" date="2013" name="Genome Biol.">
        <title>The genome sequence of the most widely cultivated cacao type and its use to identify candidate genes regulating pod color.</title>
        <authorList>
            <person name="Motamayor J.C."/>
            <person name="Mockaitis K."/>
            <person name="Schmutz J."/>
            <person name="Haiminen N."/>
            <person name="Iii D.L."/>
            <person name="Cornejo O."/>
            <person name="Findley S.D."/>
            <person name="Zheng P."/>
            <person name="Utro F."/>
            <person name="Royaert S."/>
            <person name="Saski C."/>
            <person name="Jenkins J."/>
            <person name="Podicheti R."/>
            <person name="Zhao M."/>
            <person name="Scheffler B.E."/>
            <person name="Stack J.C."/>
            <person name="Feltus F.A."/>
            <person name="Mustiga G.M."/>
            <person name="Amores F."/>
            <person name="Phillips W."/>
            <person name="Marelli J.P."/>
            <person name="May G.D."/>
            <person name="Shapiro H."/>
            <person name="Ma J."/>
            <person name="Bustamante C.D."/>
            <person name="Schnell R.J."/>
            <person name="Main D."/>
            <person name="Gilbert D."/>
            <person name="Parida L."/>
            <person name="Kuhn D.N."/>
        </authorList>
    </citation>
    <scope>NUCLEOTIDE SEQUENCE [LARGE SCALE GENOMIC DNA]</scope>
    <source>
        <strain evidence="2">cv. Matina 1-6</strain>
    </source>
</reference>
<evidence type="ECO:0000313" key="2">
    <source>
        <dbReference type="Proteomes" id="UP000026915"/>
    </source>
</evidence>
<accession>A0A061ERA8</accession>
<dbReference type="InParanoid" id="A0A061ERA8"/>
<dbReference type="AlphaFoldDB" id="A0A061ERA8"/>
<sequence length="101" mass="11887">MPFIIFCGVDSLPLFFNYPSEFNGNDEAECKETRRFPFWFTAPARISCCILVPISWRLFNNFVRNFARNHMIHPEDDDYLETVRLNSYTLGFTCALVLSLY</sequence>
<protein>
    <submittedName>
        <fullName evidence="1">Uncharacterized protein</fullName>
    </submittedName>
</protein>
<dbReference type="HOGENOM" id="CLU_2296796_0_0_1"/>
<keyword evidence="2" id="KW-1185">Reference proteome</keyword>
<dbReference type="Proteomes" id="UP000026915">
    <property type="component" value="Chromosome 5"/>
</dbReference>
<dbReference type="Gramene" id="EOY07153">
    <property type="protein sequence ID" value="EOY07153"/>
    <property type="gene ID" value="TCM_021661"/>
</dbReference>
<name>A0A061ERA8_THECC</name>